<gene>
    <name evidence="6" type="ORF">EHF33_04190</name>
</gene>
<evidence type="ECO:0000256" key="1">
    <source>
        <dbReference type="ARBA" id="ARBA00004141"/>
    </source>
</evidence>
<sequence length="218" mass="22785">MLWLALTLLTFVLGLWAQRRTHHPLVNPTLIATLLVAAALLLTRIPYAEYKAQVQPISLLLSPAVVALAVPLYRQRALLARRGLPLIVGSLSGTLVAVAIDLFLPRWLHLAPEAQQALLTAPATSAVAVVLANYTHAPPELAATLAVLSGLIGAVVLPPFLTFIGVRRPLARGLALGSVAHGIGTARAREEGEQTGVASSVGMGLAVLLVTLIVALIG</sequence>
<feature type="transmembrane region" description="Helical" evidence="5">
    <location>
        <begin position="141"/>
        <end position="166"/>
    </location>
</feature>
<evidence type="ECO:0000313" key="6">
    <source>
        <dbReference type="EMBL" id="AZI42046.1"/>
    </source>
</evidence>
<evidence type="ECO:0000256" key="2">
    <source>
        <dbReference type="ARBA" id="ARBA00022692"/>
    </source>
</evidence>
<dbReference type="OrthoDB" id="9811701at2"/>
<reference evidence="6 7" key="1">
    <citation type="submission" date="2018-11" db="EMBL/GenBank/DDBJ databases">
        <title>Deinococcus shelandsis sp. nov., isolated from South Shetland Islands soil of Antarctica.</title>
        <authorList>
            <person name="Tian J."/>
        </authorList>
    </citation>
    <scope>NUCLEOTIDE SEQUENCE [LARGE SCALE GENOMIC DNA]</scope>
    <source>
        <strain evidence="6 7">S14-83T</strain>
    </source>
</reference>
<evidence type="ECO:0000256" key="4">
    <source>
        <dbReference type="ARBA" id="ARBA00023136"/>
    </source>
</evidence>
<evidence type="ECO:0000256" key="3">
    <source>
        <dbReference type="ARBA" id="ARBA00022989"/>
    </source>
</evidence>
<feature type="transmembrane region" description="Helical" evidence="5">
    <location>
        <begin position="86"/>
        <end position="104"/>
    </location>
</feature>
<dbReference type="InterPro" id="IPR007300">
    <property type="entry name" value="CidB/LrgB"/>
</dbReference>
<dbReference type="AlphaFoldDB" id="A0A3G8YLP7"/>
<feature type="transmembrane region" description="Helical" evidence="5">
    <location>
        <begin position="197"/>
        <end position="217"/>
    </location>
</feature>
<accession>A0A3G8YLP7</accession>
<dbReference type="Proteomes" id="UP000276417">
    <property type="component" value="Chromosome 1"/>
</dbReference>
<dbReference type="GO" id="GO:0016020">
    <property type="term" value="C:membrane"/>
    <property type="evidence" value="ECO:0007669"/>
    <property type="project" value="UniProtKB-SubCell"/>
</dbReference>
<keyword evidence="4 5" id="KW-0472">Membrane</keyword>
<dbReference type="KEGG" id="dph:EHF33_04190"/>
<dbReference type="PANTHER" id="PTHR30249:SF0">
    <property type="entry name" value="PLASTIDAL GLYCOLATE_GLYCERATE TRANSLOCATOR 1, CHLOROPLASTIC"/>
    <property type="match status" value="1"/>
</dbReference>
<proteinExistence type="predicted"/>
<dbReference type="RefSeq" id="WP_124868162.1">
    <property type="nucleotide sequence ID" value="NZ_CP034183.1"/>
</dbReference>
<keyword evidence="7" id="KW-1185">Reference proteome</keyword>
<dbReference type="PANTHER" id="PTHR30249">
    <property type="entry name" value="PUTATIVE SEROTONIN TRANSPORTER"/>
    <property type="match status" value="1"/>
</dbReference>
<evidence type="ECO:0000313" key="7">
    <source>
        <dbReference type="Proteomes" id="UP000276417"/>
    </source>
</evidence>
<feature type="transmembrane region" description="Helical" evidence="5">
    <location>
        <begin position="27"/>
        <end position="45"/>
    </location>
</feature>
<keyword evidence="3 5" id="KW-1133">Transmembrane helix</keyword>
<keyword evidence="2 5" id="KW-0812">Transmembrane</keyword>
<evidence type="ECO:0000256" key="5">
    <source>
        <dbReference type="SAM" id="Phobius"/>
    </source>
</evidence>
<dbReference type="Pfam" id="PF04172">
    <property type="entry name" value="LrgB"/>
    <property type="match status" value="1"/>
</dbReference>
<name>A0A3G8YLP7_9DEIO</name>
<dbReference type="EMBL" id="CP034183">
    <property type="protein sequence ID" value="AZI42046.1"/>
    <property type="molecule type" value="Genomic_DNA"/>
</dbReference>
<comment type="subcellular location">
    <subcellularLocation>
        <location evidence="1">Membrane</location>
        <topology evidence="1">Multi-pass membrane protein</topology>
    </subcellularLocation>
</comment>
<organism evidence="6 7">
    <name type="scientific">Deinococcus psychrotolerans</name>
    <dbReference type="NCBI Taxonomy" id="2489213"/>
    <lineage>
        <taxon>Bacteria</taxon>
        <taxon>Thermotogati</taxon>
        <taxon>Deinococcota</taxon>
        <taxon>Deinococci</taxon>
        <taxon>Deinococcales</taxon>
        <taxon>Deinococcaceae</taxon>
        <taxon>Deinococcus</taxon>
    </lineage>
</organism>
<protein>
    <submittedName>
        <fullName evidence="6">LrgB family protein</fullName>
    </submittedName>
</protein>